<evidence type="ECO:0000313" key="2">
    <source>
        <dbReference type="Proteomes" id="UP000182321"/>
    </source>
</evidence>
<dbReference type="AlphaFoldDB" id="A0A1H7LIJ6"/>
<dbReference type="RefSeq" id="WP_167541227.1">
    <property type="nucleotide sequence ID" value="NZ_FNZX01000016.1"/>
</dbReference>
<name>A0A1H7LIJ6_9FIRM</name>
<keyword evidence="2" id="KW-1185">Reference proteome</keyword>
<dbReference type="Proteomes" id="UP000182321">
    <property type="component" value="Unassembled WGS sequence"/>
</dbReference>
<proteinExistence type="predicted"/>
<dbReference type="EMBL" id="FNZX01000016">
    <property type="protein sequence ID" value="SEK98743.1"/>
    <property type="molecule type" value="Genomic_DNA"/>
</dbReference>
<sequence>MADKKEGTFVVHVNKCENDTWQGQVTWADRDEKLSFRSAMELMSIIDAALNADEE</sequence>
<accession>A0A1H7LIJ6</accession>
<evidence type="ECO:0000313" key="1">
    <source>
        <dbReference type="EMBL" id="SEK98743.1"/>
    </source>
</evidence>
<organism evidence="1 2">
    <name type="scientific">Pseudobutyrivibrio ruminis</name>
    <dbReference type="NCBI Taxonomy" id="46206"/>
    <lineage>
        <taxon>Bacteria</taxon>
        <taxon>Bacillati</taxon>
        <taxon>Bacillota</taxon>
        <taxon>Clostridia</taxon>
        <taxon>Lachnospirales</taxon>
        <taxon>Lachnospiraceae</taxon>
        <taxon>Pseudobutyrivibrio</taxon>
    </lineage>
</organism>
<reference evidence="2" key="1">
    <citation type="submission" date="2016-10" db="EMBL/GenBank/DDBJ databases">
        <authorList>
            <person name="Varghese N."/>
        </authorList>
    </citation>
    <scope>NUCLEOTIDE SEQUENCE [LARGE SCALE GENOMIC DNA]</scope>
    <source>
        <strain evidence="2">ACV-9</strain>
    </source>
</reference>
<gene>
    <name evidence="1" type="ORF">SAMN02910377_02376</name>
</gene>
<protein>
    <submittedName>
        <fullName evidence="1">Uncharacterized protein</fullName>
    </submittedName>
</protein>
<dbReference type="eggNOG" id="ENOG5033CWV">
    <property type="taxonomic scope" value="Bacteria"/>
</dbReference>